<dbReference type="PANTHER" id="PTHR15508">
    <property type="entry name" value="RIBOSOMAL PROTEIN S6 KINASE"/>
    <property type="match status" value="1"/>
</dbReference>
<evidence type="ECO:0000313" key="7">
    <source>
        <dbReference type="EMBL" id="KAF0753680.1"/>
    </source>
</evidence>
<dbReference type="SUPFAM" id="SSF116846">
    <property type="entry name" value="MIT domain"/>
    <property type="match status" value="1"/>
</dbReference>
<sequence length="110" mass="12441">MDNKFIPQAIQLVTQAIQEDTNKNYEAAFKLYQQSLEHFMIGVKYEKNPTSKAIIMKRVEGYMTRAEQLRELLEGQAKPKVVAAGGTAEKYKSPRAIAKTPIVTSIFLCM</sequence>
<evidence type="ECO:0000256" key="2">
    <source>
        <dbReference type="ARBA" id="ARBA00022448"/>
    </source>
</evidence>
<comment type="caution">
    <text evidence="7">The sequence shown here is derived from an EMBL/GenBank/DDBJ whole genome shotgun (WGS) entry which is preliminary data.</text>
</comment>
<dbReference type="PANTHER" id="PTHR15508:SF8">
    <property type="entry name" value="LD24550P"/>
    <property type="match status" value="1"/>
</dbReference>
<dbReference type="InterPro" id="IPR051866">
    <property type="entry name" value="Intracell_Sig-Traffick_Protein"/>
</dbReference>
<keyword evidence="2" id="KW-0813">Transport</keyword>
<dbReference type="AlphaFoldDB" id="A0A6A5A1Y5"/>
<accession>A0A6A5A1Y5</accession>
<feature type="domain" description="MIT" evidence="6">
    <location>
        <begin position="2"/>
        <end position="79"/>
    </location>
</feature>
<dbReference type="SMART" id="SM00745">
    <property type="entry name" value="MIT"/>
    <property type="match status" value="1"/>
</dbReference>
<name>A0A6A5A1Y5_APHAT</name>
<evidence type="ECO:0000313" key="8">
    <source>
        <dbReference type="Proteomes" id="UP000469452"/>
    </source>
</evidence>
<keyword evidence="3" id="KW-0378">Hydrolase</keyword>
<dbReference type="EC" id="3.6.4.6" evidence="1"/>
<protein>
    <recommendedName>
        <fullName evidence="1">vesicle-fusing ATPase</fullName>
        <ecNumber evidence="1">3.6.4.6</ecNumber>
    </recommendedName>
</protein>
<dbReference type="Gene3D" id="1.20.58.80">
    <property type="entry name" value="Phosphotransferase system, lactose/cellobiose-type IIA subunit"/>
    <property type="match status" value="1"/>
</dbReference>
<evidence type="ECO:0000256" key="5">
    <source>
        <dbReference type="ARBA" id="ARBA00048883"/>
    </source>
</evidence>
<dbReference type="Proteomes" id="UP000469452">
    <property type="component" value="Unassembled WGS sequence"/>
</dbReference>
<dbReference type="GO" id="GO:0016787">
    <property type="term" value="F:hydrolase activity"/>
    <property type="evidence" value="ECO:0007669"/>
    <property type="project" value="UniProtKB-KW"/>
</dbReference>
<dbReference type="Pfam" id="PF04212">
    <property type="entry name" value="MIT"/>
    <property type="match status" value="1"/>
</dbReference>
<dbReference type="InterPro" id="IPR007330">
    <property type="entry name" value="MIT_dom"/>
</dbReference>
<reference evidence="7 8" key="1">
    <citation type="submission" date="2019-06" db="EMBL/GenBank/DDBJ databases">
        <title>Genomics analysis of Aphanomyces spp. identifies a new class of oomycete effector associated with host adaptation.</title>
        <authorList>
            <person name="Gaulin E."/>
        </authorList>
    </citation>
    <scope>NUCLEOTIDE SEQUENCE [LARGE SCALE GENOMIC DNA]</scope>
    <source>
        <strain evidence="7 8">E</strain>
    </source>
</reference>
<organism evidence="7 8">
    <name type="scientific">Aphanomyces astaci</name>
    <name type="common">Crayfish plague agent</name>
    <dbReference type="NCBI Taxonomy" id="112090"/>
    <lineage>
        <taxon>Eukaryota</taxon>
        <taxon>Sar</taxon>
        <taxon>Stramenopiles</taxon>
        <taxon>Oomycota</taxon>
        <taxon>Saprolegniomycetes</taxon>
        <taxon>Saprolegniales</taxon>
        <taxon>Verrucalvaceae</taxon>
        <taxon>Aphanomyces</taxon>
    </lineage>
</organism>
<dbReference type="FunFam" id="1.20.58.80:FF:000004">
    <property type="entry name" value="Vacuolar protein sorting-associated protein 4"/>
    <property type="match status" value="1"/>
</dbReference>
<dbReference type="VEuPathDB" id="FungiDB:H257_06949"/>
<gene>
    <name evidence="7" type="ORF">AaE_005622</name>
</gene>
<evidence type="ECO:0000256" key="4">
    <source>
        <dbReference type="ARBA" id="ARBA00022927"/>
    </source>
</evidence>
<evidence type="ECO:0000256" key="3">
    <source>
        <dbReference type="ARBA" id="ARBA00022801"/>
    </source>
</evidence>
<proteinExistence type="predicted"/>
<evidence type="ECO:0000259" key="6">
    <source>
        <dbReference type="SMART" id="SM00745"/>
    </source>
</evidence>
<keyword evidence="4" id="KW-0653">Protein transport</keyword>
<evidence type="ECO:0000256" key="1">
    <source>
        <dbReference type="ARBA" id="ARBA00012674"/>
    </source>
</evidence>
<dbReference type="EMBL" id="VJMI01011123">
    <property type="protein sequence ID" value="KAF0753680.1"/>
    <property type="molecule type" value="Genomic_DNA"/>
</dbReference>
<comment type="catalytic activity">
    <reaction evidence="5">
        <text>ATP + H2O = ADP + phosphate + H(+)</text>
        <dbReference type="Rhea" id="RHEA:13065"/>
        <dbReference type="ChEBI" id="CHEBI:15377"/>
        <dbReference type="ChEBI" id="CHEBI:15378"/>
        <dbReference type="ChEBI" id="CHEBI:30616"/>
        <dbReference type="ChEBI" id="CHEBI:43474"/>
        <dbReference type="ChEBI" id="CHEBI:456216"/>
        <dbReference type="EC" id="3.6.4.6"/>
    </reaction>
</comment>
<dbReference type="GO" id="GO:0015031">
    <property type="term" value="P:protein transport"/>
    <property type="evidence" value="ECO:0007669"/>
    <property type="project" value="UniProtKB-KW"/>
</dbReference>
<dbReference type="InterPro" id="IPR036181">
    <property type="entry name" value="MIT_dom_sf"/>
</dbReference>